<evidence type="ECO:0000313" key="3">
    <source>
        <dbReference type="EMBL" id="PPQ72084.1"/>
    </source>
</evidence>
<dbReference type="InterPro" id="IPR052338">
    <property type="entry name" value="Transposase_5"/>
</dbReference>
<dbReference type="AlphaFoldDB" id="A0A409W0P1"/>
<dbReference type="InParanoid" id="A0A409W0P1"/>
<dbReference type="Proteomes" id="UP000283269">
    <property type="component" value="Unassembled WGS sequence"/>
</dbReference>
<evidence type="ECO:0000256" key="1">
    <source>
        <dbReference type="SAM" id="MobiDB-lite"/>
    </source>
</evidence>
<sequence length="292" mass="33018">MSSYSHLDTPTKNRIVGYAQATGNAAEAGWKENVPPRTAQRICTRFKETGSTARKKGSGPPTKLTEYDRREIVRTARKKRQLALGQIRNEVTADISISTVRCVLKDERYHRRVARKVPYLTKKHKQACLAWAKRNKAIDHEGWGRMIFSDECYVYLGNKQGRIYVTRHADEELVEECLVPTFKQSSVRVMVWGCIMEGKKGPLVVLAYPGGKGGGMNTSRYQNQVLNPVLKPFYTQMKAQKGNIQFQQDNAASHRSKSTMKWFADNQIPLFGHTASSPNLNPIEPVKGCKPF</sequence>
<dbReference type="Gene3D" id="3.30.420.10">
    <property type="entry name" value="Ribonuclease H-like superfamily/Ribonuclease H"/>
    <property type="match status" value="1"/>
</dbReference>
<dbReference type="SUPFAM" id="SSF46689">
    <property type="entry name" value="Homeodomain-like"/>
    <property type="match status" value="1"/>
</dbReference>
<gene>
    <name evidence="3" type="ORF">CVT25_013905</name>
</gene>
<name>A0A409W0P1_PSICY</name>
<evidence type="ECO:0000259" key="2">
    <source>
        <dbReference type="Pfam" id="PF01498"/>
    </source>
</evidence>
<dbReference type="OrthoDB" id="2431447at2759"/>
<dbReference type="PANTHER" id="PTHR23022">
    <property type="entry name" value="TRANSPOSABLE ELEMENT-RELATED"/>
    <property type="match status" value="1"/>
</dbReference>
<dbReference type="InterPro" id="IPR009057">
    <property type="entry name" value="Homeodomain-like_sf"/>
</dbReference>
<proteinExistence type="predicted"/>
<dbReference type="Pfam" id="PF01498">
    <property type="entry name" value="HTH_Tnp_Tc3_2"/>
    <property type="match status" value="1"/>
</dbReference>
<keyword evidence="4" id="KW-1185">Reference proteome</keyword>
<dbReference type="EMBL" id="NHYD01003835">
    <property type="protein sequence ID" value="PPQ72084.1"/>
    <property type="molecule type" value="Genomic_DNA"/>
</dbReference>
<dbReference type="PANTHER" id="PTHR23022:SF134">
    <property type="entry name" value="TRANSPOSABLE ELEMENT TC1 TRANSPOSASE"/>
    <property type="match status" value="1"/>
</dbReference>
<dbReference type="GO" id="GO:0003677">
    <property type="term" value="F:DNA binding"/>
    <property type="evidence" value="ECO:0007669"/>
    <property type="project" value="InterPro"/>
</dbReference>
<dbReference type="STRING" id="93625.A0A409W0P1"/>
<feature type="domain" description="Transposase Tc1-like" evidence="2">
    <location>
        <begin position="69"/>
        <end position="135"/>
    </location>
</feature>
<dbReference type="InterPro" id="IPR002492">
    <property type="entry name" value="Transposase_Tc1-like"/>
</dbReference>
<organism evidence="3 4">
    <name type="scientific">Psilocybe cyanescens</name>
    <dbReference type="NCBI Taxonomy" id="93625"/>
    <lineage>
        <taxon>Eukaryota</taxon>
        <taxon>Fungi</taxon>
        <taxon>Dikarya</taxon>
        <taxon>Basidiomycota</taxon>
        <taxon>Agaricomycotina</taxon>
        <taxon>Agaricomycetes</taxon>
        <taxon>Agaricomycetidae</taxon>
        <taxon>Agaricales</taxon>
        <taxon>Agaricineae</taxon>
        <taxon>Strophariaceae</taxon>
        <taxon>Psilocybe</taxon>
    </lineage>
</organism>
<protein>
    <recommendedName>
        <fullName evidence="2">Transposase Tc1-like domain-containing protein</fullName>
    </recommendedName>
</protein>
<reference evidence="3 4" key="1">
    <citation type="journal article" date="2018" name="Evol. Lett.">
        <title>Horizontal gene cluster transfer increased hallucinogenic mushroom diversity.</title>
        <authorList>
            <person name="Reynolds H.T."/>
            <person name="Vijayakumar V."/>
            <person name="Gluck-Thaler E."/>
            <person name="Korotkin H.B."/>
            <person name="Matheny P.B."/>
            <person name="Slot J.C."/>
        </authorList>
    </citation>
    <scope>NUCLEOTIDE SEQUENCE [LARGE SCALE GENOMIC DNA]</scope>
    <source>
        <strain evidence="3 4">2631</strain>
    </source>
</reference>
<feature type="region of interest" description="Disordered" evidence="1">
    <location>
        <begin position="45"/>
        <end position="64"/>
    </location>
</feature>
<evidence type="ECO:0000313" key="4">
    <source>
        <dbReference type="Proteomes" id="UP000283269"/>
    </source>
</evidence>
<dbReference type="GO" id="GO:0006313">
    <property type="term" value="P:DNA transposition"/>
    <property type="evidence" value="ECO:0007669"/>
    <property type="project" value="InterPro"/>
</dbReference>
<accession>A0A409W0P1</accession>
<dbReference type="GO" id="GO:0015074">
    <property type="term" value="P:DNA integration"/>
    <property type="evidence" value="ECO:0007669"/>
    <property type="project" value="InterPro"/>
</dbReference>
<comment type="caution">
    <text evidence="3">The sequence shown here is derived from an EMBL/GenBank/DDBJ whole genome shotgun (WGS) entry which is preliminary data.</text>
</comment>
<dbReference type="InterPro" id="IPR036397">
    <property type="entry name" value="RNaseH_sf"/>
</dbReference>